<organism evidence="2 3">
    <name type="scientific">Eumeta variegata</name>
    <name type="common">Bagworm moth</name>
    <name type="synonym">Eumeta japonica</name>
    <dbReference type="NCBI Taxonomy" id="151549"/>
    <lineage>
        <taxon>Eukaryota</taxon>
        <taxon>Metazoa</taxon>
        <taxon>Ecdysozoa</taxon>
        <taxon>Arthropoda</taxon>
        <taxon>Hexapoda</taxon>
        <taxon>Insecta</taxon>
        <taxon>Pterygota</taxon>
        <taxon>Neoptera</taxon>
        <taxon>Endopterygota</taxon>
        <taxon>Lepidoptera</taxon>
        <taxon>Glossata</taxon>
        <taxon>Ditrysia</taxon>
        <taxon>Tineoidea</taxon>
        <taxon>Psychidae</taxon>
        <taxon>Oiketicinae</taxon>
        <taxon>Eumeta</taxon>
    </lineage>
</organism>
<evidence type="ECO:0000313" key="3">
    <source>
        <dbReference type="Proteomes" id="UP000299102"/>
    </source>
</evidence>
<reference evidence="2 3" key="1">
    <citation type="journal article" date="2019" name="Commun. Biol.">
        <title>The bagworm genome reveals a unique fibroin gene that provides high tensile strength.</title>
        <authorList>
            <person name="Kono N."/>
            <person name="Nakamura H."/>
            <person name="Ohtoshi R."/>
            <person name="Tomita M."/>
            <person name="Numata K."/>
            <person name="Arakawa K."/>
        </authorList>
    </citation>
    <scope>NUCLEOTIDE SEQUENCE [LARGE SCALE GENOMIC DNA]</scope>
</reference>
<keyword evidence="3" id="KW-1185">Reference proteome</keyword>
<accession>A0A4C1Z9G4</accession>
<proteinExistence type="predicted"/>
<name>A0A4C1Z9G4_EUMVA</name>
<evidence type="ECO:0000256" key="1">
    <source>
        <dbReference type="SAM" id="MobiDB-lite"/>
    </source>
</evidence>
<feature type="region of interest" description="Disordered" evidence="1">
    <location>
        <begin position="63"/>
        <end position="105"/>
    </location>
</feature>
<protein>
    <submittedName>
        <fullName evidence="2">Uncharacterized protein</fullName>
    </submittedName>
</protein>
<dbReference type="AlphaFoldDB" id="A0A4C1Z9G4"/>
<evidence type="ECO:0000313" key="2">
    <source>
        <dbReference type="EMBL" id="GBP85236.1"/>
    </source>
</evidence>
<gene>
    <name evidence="2" type="ORF">EVAR_55815_1</name>
</gene>
<dbReference type="EMBL" id="BGZK01001724">
    <property type="protein sequence ID" value="GBP85236.1"/>
    <property type="molecule type" value="Genomic_DNA"/>
</dbReference>
<sequence>MTRFQNSFCARSAYQQLARARCRGVEDARHLSTGRFIKSFLYRPASADLLLFCRPCLEKNNAVGEQHSGRSGRASLRQSVQWRTPAGTHQPRALRSVTCPTALPT</sequence>
<comment type="caution">
    <text evidence="2">The sequence shown here is derived from an EMBL/GenBank/DDBJ whole genome shotgun (WGS) entry which is preliminary data.</text>
</comment>
<dbReference type="Proteomes" id="UP000299102">
    <property type="component" value="Unassembled WGS sequence"/>
</dbReference>